<dbReference type="PANTHER" id="PTHR10584:SF166">
    <property type="entry name" value="RIBOKINASE"/>
    <property type="match status" value="1"/>
</dbReference>
<evidence type="ECO:0000256" key="1">
    <source>
        <dbReference type="ARBA" id="ARBA00022679"/>
    </source>
</evidence>
<comment type="catalytic activity">
    <reaction evidence="9">
        <text>D-ribose + ATP = D-ribose 5-phosphate + ADP + H(+)</text>
        <dbReference type="Rhea" id="RHEA:13697"/>
        <dbReference type="ChEBI" id="CHEBI:15378"/>
        <dbReference type="ChEBI" id="CHEBI:30616"/>
        <dbReference type="ChEBI" id="CHEBI:47013"/>
        <dbReference type="ChEBI" id="CHEBI:78346"/>
        <dbReference type="ChEBI" id="CHEBI:456216"/>
        <dbReference type="EC" id="2.7.1.15"/>
    </reaction>
</comment>
<dbReference type="AlphaFoldDB" id="A0A366I6B1"/>
<comment type="subunit">
    <text evidence="9">Homodimer.</text>
</comment>
<feature type="domain" description="Carbohydrate kinase PfkB" evidence="11">
    <location>
        <begin position="4"/>
        <end position="296"/>
    </location>
</feature>
<dbReference type="EMBL" id="QNRX01000010">
    <property type="protein sequence ID" value="RBP63308.1"/>
    <property type="molecule type" value="Genomic_DNA"/>
</dbReference>
<dbReference type="RefSeq" id="WP_113920826.1">
    <property type="nucleotide sequence ID" value="NZ_QNRX01000010.1"/>
</dbReference>
<dbReference type="InterPro" id="IPR002139">
    <property type="entry name" value="Ribo/fructo_kinase"/>
</dbReference>
<dbReference type="InterPro" id="IPR011611">
    <property type="entry name" value="PfkB_dom"/>
</dbReference>
<protein>
    <recommendedName>
        <fullName evidence="9 10">Ribokinase</fullName>
        <shortName evidence="9">RK</shortName>
        <ecNumber evidence="9 10">2.7.1.15</ecNumber>
    </recommendedName>
</protein>
<feature type="binding site" evidence="9">
    <location>
        <begin position="40"/>
        <end position="44"/>
    </location>
    <ligand>
        <name>substrate</name>
    </ligand>
</feature>
<dbReference type="CDD" id="cd01174">
    <property type="entry name" value="ribokinase"/>
    <property type="match status" value="1"/>
</dbReference>
<keyword evidence="5 9" id="KW-0067">ATP-binding</keyword>
<comment type="function">
    <text evidence="9">Catalyzes the phosphorylation of ribose at O-5 in a reaction requiring ATP and magnesium. The resulting D-ribose-5-phosphate can then be used either for sythesis of nucleotides, histidine, and tryptophan, or as a component of the pentose phosphate pathway.</text>
</comment>
<dbReference type="UniPathway" id="UPA00916">
    <property type="reaction ID" value="UER00889"/>
</dbReference>
<evidence type="ECO:0000256" key="5">
    <source>
        <dbReference type="ARBA" id="ARBA00022840"/>
    </source>
</evidence>
<keyword evidence="3 9" id="KW-0547">Nucleotide-binding</keyword>
<feature type="binding site" evidence="9">
    <location>
        <position position="289"/>
    </location>
    <ligand>
        <name>K(+)</name>
        <dbReference type="ChEBI" id="CHEBI:29103"/>
    </ligand>
</feature>
<keyword evidence="9" id="KW-0963">Cytoplasm</keyword>
<evidence type="ECO:0000256" key="7">
    <source>
        <dbReference type="ARBA" id="ARBA00022958"/>
    </source>
</evidence>
<feature type="binding site" evidence="9">
    <location>
        <position position="254"/>
    </location>
    <ligand>
        <name>substrate</name>
    </ligand>
</feature>
<comment type="subcellular location">
    <subcellularLocation>
        <location evidence="9">Cytoplasm</location>
    </subcellularLocation>
</comment>
<feature type="binding site" evidence="9">
    <location>
        <begin position="253"/>
        <end position="254"/>
    </location>
    <ligand>
        <name>ATP</name>
        <dbReference type="ChEBI" id="CHEBI:30616"/>
    </ligand>
</feature>
<dbReference type="InterPro" id="IPR029056">
    <property type="entry name" value="Ribokinase-like"/>
</dbReference>
<keyword evidence="2 9" id="KW-0479">Metal-binding</keyword>
<keyword evidence="1 9" id="KW-0808">Transferase</keyword>
<evidence type="ECO:0000256" key="9">
    <source>
        <dbReference type="HAMAP-Rule" id="MF_01987"/>
    </source>
</evidence>
<gene>
    <name evidence="9" type="primary">rbsK</name>
    <name evidence="12" type="ORF">DES36_11051</name>
</gene>
<dbReference type="Pfam" id="PF00294">
    <property type="entry name" value="PfkB"/>
    <property type="match status" value="1"/>
</dbReference>
<keyword evidence="13" id="KW-1185">Reference proteome</keyword>
<feature type="binding site" evidence="9">
    <location>
        <position position="248"/>
    </location>
    <ligand>
        <name>K(+)</name>
        <dbReference type="ChEBI" id="CHEBI:29103"/>
    </ligand>
</feature>
<dbReference type="HAMAP" id="MF_01987">
    <property type="entry name" value="Ribokinase"/>
    <property type="match status" value="1"/>
</dbReference>
<evidence type="ECO:0000256" key="10">
    <source>
        <dbReference type="NCBIfam" id="TIGR02152"/>
    </source>
</evidence>
<dbReference type="GO" id="GO:0046872">
    <property type="term" value="F:metal ion binding"/>
    <property type="evidence" value="ECO:0007669"/>
    <property type="project" value="UniProtKB-KW"/>
</dbReference>
<dbReference type="EC" id="2.7.1.15" evidence="9 10"/>
<feature type="binding site" evidence="9">
    <location>
        <position position="284"/>
    </location>
    <ligand>
        <name>K(+)</name>
        <dbReference type="ChEBI" id="CHEBI:29103"/>
    </ligand>
</feature>
<evidence type="ECO:0000313" key="13">
    <source>
        <dbReference type="Proteomes" id="UP000253490"/>
    </source>
</evidence>
<dbReference type="PRINTS" id="PR00990">
    <property type="entry name" value="RIBOKINASE"/>
</dbReference>
<accession>A0A366I6B1</accession>
<feature type="binding site" evidence="9">
    <location>
        <position position="142"/>
    </location>
    <ligand>
        <name>substrate</name>
    </ligand>
</feature>
<dbReference type="GO" id="GO:0005524">
    <property type="term" value="F:ATP binding"/>
    <property type="evidence" value="ECO:0007669"/>
    <property type="project" value="UniProtKB-UniRule"/>
</dbReference>
<evidence type="ECO:0000256" key="4">
    <source>
        <dbReference type="ARBA" id="ARBA00022777"/>
    </source>
</evidence>
<dbReference type="GO" id="GO:0004747">
    <property type="term" value="F:ribokinase activity"/>
    <property type="evidence" value="ECO:0007669"/>
    <property type="project" value="UniProtKB-UniRule"/>
</dbReference>
<dbReference type="Proteomes" id="UP000253490">
    <property type="component" value="Unassembled WGS sequence"/>
</dbReference>
<keyword evidence="7 9" id="KW-0630">Potassium</keyword>
<comment type="caution">
    <text evidence="9">Lacks conserved residue(s) required for the propagation of feature annotation.</text>
</comment>
<feature type="binding site" evidence="9">
    <location>
        <position position="250"/>
    </location>
    <ligand>
        <name>K(+)</name>
        <dbReference type="ChEBI" id="CHEBI:29103"/>
    </ligand>
</feature>
<evidence type="ECO:0000256" key="2">
    <source>
        <dbReference type="ARBA" id="ARBA00022723"/>
    </source>
</evidence>
<evidence type="ECO:0000256" key="6">
    <source>
        <dbReference type="ARBA" id="ARBA00022842"/>
    </source>
</evidence>
<comment type="pathway">
    <text evidence="9">Carbohydrate metabolism; D-ribose degradation; D-ribose 5-phosphate from beta-D-ribopyranose: step 2/2.</text>
</comment>
<keyword evidence="6 9" id="KW-0460">Magnesium</keyword>
<dbReference type="InterPro" id="IPR011877">
    <property type="entry name" value="Ribokinase"/>
</dbReference>
<comment type="similarity">
    <text evidence="9">Belongs to the carbohydrate kinase PfkB family. Ribokinase subfamily.</text>
</comment>
<feature type="binding site" evidence="9">
    <location>
        <position position="287"/>
    </location>
    <ligand>
        <name>K(+)</name>
        <dbReference type="ChEBI" id="CHEBI:29103"/>
    </ligand>
</feature>
<dbReference type="PANTHER" id="PTHR10584">
    <property type="entry name" value="SUGAR KINASE"/>
    <property type="match status" value="1"/>
</dbReference>
<dbReference type="NCBIfam" id="TIGR02152">
    <property type="entry name" value="D_ribokin_bact"/>
    <property type="match status" value="1"/>
</dbReference>
<dbReference type="GO" id="GO:0005829">
    <property type="term" value="C:cytosol"/>
    <property type="evidence" value="ECO:0007669"/>
    <property type="project" value="TreeGrafter"/>
</dbReference>
<organism evidence="12 13">
    <name type="scientific">Alkalibaculum bacchi</name>
    <dbReference type="NCBI Taxonomy" id="645887"/>
    <lineage>
        <taxon>Bacteria</taxon>
        <taxon>Bacillati</taxon>
        <taxon>Bacillota</taxon>
        <taxon>Clostridia</taxon>
        <taxon>Eubacteriales</taxon>
        <taxon>Eubacteriaceae</taxon>
        <taxon>Alkalibaculum</taxon>
    </lineage>
</organism>
<comment type="cofactor">
    <cofactor evidence="9">
        <name>Mg(2+)</name>
        <dbReference type="ChEBI" id="CHEBI:18420"/>
    </cofactor>
    <text evidence="9">Requires a divalent cation, most likely magnesium in vivo, as an electrophilic catalyst to aid phosphoryl group transfer. It is the chelate of the metal and the nucleotide that is the actual substrate.</text>
</comment>
<feature type="active site" description="Proton acceptor" evidence="9">
    <location>
        <position position="254"/>
    </location>
</feature>
<name>A0A366I6B1_9FIRM</name>
<dbReference type="GO" id="GO:0019303">
    <property type="term" value="P:D-ribose catabolic process"/>
    <property type="evidence" value="ECO:0007669"/>
    <property type="project" value="UniProtKB-UniRule"/>
</dbReference>
<feature type="binding site" evidence="9">
    <location>
        <begin position="222"/>
        <end position="227"/>
    </location>
    <ligand>
        <name>ATP</name>
        <dbReference type="ChEBI" id="CHEBI:30616"/>
    </ligand>
</feature>
<evidence type="ECO:0000259" key="11">
    <source>
        <dbReference type="Pfam" id="PF00294"/>
    </source>
</evidence>
<comment type="caution">
    <text evidence="12">The sequence shown here is derived from an EMBL/GenBank/DDBJ whole genome shotgun (WGS) entry which is preliminary data.</text>
</comment>
<evidence type="ECO:0000313" key="12">
    <source>
        <dbReference type="EMBL" id="RBP63308.1"/>
    </source>
</evidence>
<evidence type="ECO:0000256" key="3">
    <source>
        <dbReference type="ARBA" id="ARBA00022741"/>
    </source>
</evidence>
<keyword evidence="4 9" id="KW-0418">Kinase</keyword>
<sequence length="308" mass="32995">MGSRIAVIGSYAVGMTISTERFPQEGETVKGKNFKAMHGGKGSNQAVAASRMGAEVLYGGCVGNDSFGDGAIKLYEEEGIDSSYIIRSRENQSTGVGLIYINAKGENEIVIDLAANFELSPADIDRMLPEISKCKLLLMQLEIHMDTVLYAAKKCKELGIPVVLNPAPYNQMPEELLKYCEFLVPNQTEARAILGLDEDSSLSDEEVAKQIHKLGVKNVIVTLGSEGALLVNDTMCKKIEGIPVNAIDTTGAGDTFNGSFCVALAEGHTIEDAIKFANISAGLAVTKYGVIEGIPTREEVIKIAESNI</sequence>
<dbReference type="Gene3D" id="3.40.1190.20">
    <property type="match status" value="1"/>
</dbReference>
<comment type="activity regulation">
    <text evidence="9">Activated by a monovalent cation that binds near, but not in, the active site. The most likely occupant of the site in vivo is potassium. Ion binding induces a conformational change that may alter substrate affinity.</text>
</comment>
<evidence type="ECO:0000256" key="8">
    <source>
        <dbReference type="ARBA" id="ARBA00023277"/>
    </source>
</evidence>
<feature type="binding site" evidence="9">
    <location>
        <position position="278"/>
    </location>
    <ligand>
        <name>ATP</name>
        <dbReference type="ChEBI" id="CHEBI:30616"/>
    </ligand>
</feature>
<reference evidence="12 13" key="1">
    <citation type="submission" date="2018-06" db="EMBL/GenBank/DDBJ databases">
        <title>Genomic Encyclopedia of Type Strains, Phase IV (KMG-IV): sequencing the most valuable type-strain genomes for metagenomic binning, comparative biology and taxonomic classification.</title>
        <authorList>
            <person name="Goeker M."/>
        </authorList>
    </citation>
    <scope>NUCLEOTIDE SEQUENCE [LARGE SCALE GENOMIC DNA]</scope>
    <source>
        <strain evidence="12 13">DSM 22112</strain>
    </source>
</reference>
<dbReference type="OrthoDB" id="9775849at2"/>
<dbReference type="SUPFAM" id="SSF53613">
    <property type="entry name" value="Ribokinase-like"/>
    <property type="match status" value="1"/>
</dbReference>
<keyword evidence="8 9" id="KW-0119">Carbohydrate metabolism</keyword>
<feature type="binding site" evidence="9">
    <location>
        <position position="186"/>
    </location>
    <ligand>
        <name>ATP</name>
        <dbReference type="ChEBI" id="CHEBI:30616"/>
    </ligand>
</feature>
<proteinExistence type="inferred from homology"/>